<comment type="caution">
    <text evidence="1">The sequence shown here is derived from an EMBL/GenBank/DDBJ whole genome shotgun (WGS) entry which is preliminary data.</text>
</comment>
<accession>A0A5A9W4Y7</accession>
<proteinExistence type="predicted"/>
<evidence type="ECO:0000313" key="2">
    <source>
        <dbReference type="Proteomes" id="UP000325302"/>
    </source>
</evidence>
<dbReference type="Pfam" id="PF08891">
    <property type="entry name" value="YfcL"/>
    <property type="match status" value="1"/>
</dbReference>
<organism evidence="1 2">
    <name type="scientific">Nitrincola tapanii</name>
    <dbReference type="NCBI Taxonomy" id="1708751"/>
    <lineage>
        <taxon>Bacteria</taxon>
        <taxon>Pseudomonadati</taxon>
        <taxon>Pseudomonadota</taxon>
        <taxon>Gammaproteobacteria</taxon>
        <taxon>Oceanospirillales</taxon>
        <taxon>Oceanospirillaceae</taxon>
        <taxon>Nitrincola</taxon>
    </lineage>
</organism>
<evidence type="ECO:0008006" key="3">
    <source>
        <dbReference type="Google" id="ProtNLM"/>
    </source>
</evidence>
<keyword evidence="2" id="KW-1185">Reference proteome</keyword>
<protein>
    <recommendedName>
        <fullName evidence="3">YfcL family protein</fullName>
    </recommendedName>
</protein>
<evidence type="ECO:0000313" key="1">
    <source>
        <dbReference type="EMBL" id="KAA0875149.1"/>
    </source>
</evidence>
<gene>
    <name evidence="1" type="ORF">E1H14_06935</name>
</gene>
<dbReference type="Proteomes" id="UP000325302">
    <property type="component" value="Unassembled WGS sequence"/>
</dbReference>
<dbReference type="EMBL" id="SMRS01000004">
    <property type="protein sequence ID" value="KAA0875149.1"/>
    <property type="molecule type" value="Genomic_DNA"/>
</dbReference>
<name>A0A5A9W4Y7_9GAMM</name>
<dbReference type="OrthoDB" id="6120956at2"/>
<dbReference type="InterPro" id="IPR014987">
    <property type="entry name" value="UPF_YfcL"/>
</dbReference>
<reference evidence="1 2" key="1">
    <citation type="submission" date="2019-03" db="EMBL/GenBank/DDBJ databases">
        <title>Nitrincola sp. nov. isolated from an Indian soda lake.</title>
        <authorList>
            <person name="Joshi A."/>
            <person name="Thite S.V."/>
            <person name="Joseph N."/>
            <person name="Dhotre D."/>
            <person name="Moorthy M."/>
            <person name="Shouche Y.S."/>
        </authorList>
    </citation>
    <scope>NUCLEOTIDE SEQUENCE [LARGE SCALE GENOMIC DNA]</scope>
    <source>
        <strain evidence="1 2">MEB193</strain>
    </source>
</reference>
<sequence>MSEFLKSADLAYTNLSQREMAAGDNTDLLFFLSYLLGHLSLVSSCDQAEDLDATALTLGMDKSLEAAFAVDRLSDQDKDGIKSLWQEIVAEIRL</sequence>
<dbReference type="RefSeq" id="WP_149390729.1">
    <property type="nucleotide sequence ID" value="NZ_SMRS01000004.1"/>
</dbReference>
<dbReference type="AlphaFoldDB" id="A0A5A9W4Y7"/>